<keyword evidence="1" id="KW-0808">Transferase</keyword>
<sequence length="352" mass="39149">MKFFLHLFDNNPNSFTGEAFCSIIQLLRRHDQVMPLNADSMKAAACLVLPIFGVPRFPDMSYGPGWAIATCIPISKFPTLGDASTRFCFLKAWTAIAQTGSDDWFLANGTLPVYDRLVKYPKLDESYAKNAKIESFNEEYKLPRLSGPTGKVRATFILTRTVINGLKKLVATELPTLAYVSSFTVTCAYIWSCAAQLHDDEPAAFGFTVDCRSRLDPPIPSAYFGNCVMLCANVARTSILKEKEGFLTAARLIGENLHNMLTDKDEFVKDLGPIENLFPDRWPTMMMGVAGTPKLKFYDLDFGFGRPIKHETVSIDYSGSISISGCRDSNEDLEIGCVSFCCSDGWFCRSLQ</sequence>
<accession>A0A5N6LYQ7</accession>
<dbReference type="SUPFAM" id="SSF52777">
    <property type="entry name" value="CoA-dependent acyltransferases"/>
    <property type="match status" value="1"/>
</dbReference>
<evidence type="ECO:0000256" key="2">
    <source>
        <dbReference type="ARBA" id="ARBA00023315"/>
    </source>
</evidence>
<dbReference type="Gene3D" id="3.30.559.10">
    <property type="entry name" value="Chloramphenicol acetyltransferase-like domain"/>
    <property type="match status" value="2"/>
</dbReference>
<evidence type="ECO:0000313" key="3">
    <source>
        <dbReference type="EMBL" id="KAD3066681.1"/>
    </source>
</evidence>
<dbReference type="AlphaFoldDB" id="A0A5N6LYQ7"/>
<protein>
    <submittedName>
        <fullName evidence="3">Uncharacterized protein</fullName>
    </submittedName>
</protein>
<dbReference type="InterPro" id="IPR023213">
    <property type="entry name" value="CAT-like_dom_sf"/>
</dbReference>
<name>A0A5N6LYQ7_9ASTR</name>
<dbReference type="GO" id="GO:0016747">
    <property type="term" value="F:acyltransferase activity, transferring groups other than amino-acyl groups"/>
    <property type="evidence" value="ECO:0007669"/>
    <property type="project" value="UniProtKB-ARBA"/>
</dbReference>
<dbReference type="OrthoDB" id="1862401at2759"/>
<reference evidence="3 4" key="1">
    <citation type="submission" date="2019-05" db="EMBL/GenBank/DDBJ databases">
        <title>Mikania micrantha, genome provides insights into the molecular mechanism of rapid growth.</title>
        <authorList>
            <person name="Liu B."/>
        </authorList>
    </citation>
    <scope>NUCLEOTIDE SEQUENCE [LARGE SCALE GENOMIC DNA]</scope>
    <source>
        <strain evidence="3">NLD-2019</strain>
        <tissue evidence="3">Leaf</tissue>
    </source>
</reference>
<keyword evidence="2" id="KW-0012">Acyltransferase</keyword>
<dbReference type="EMBL" id="SZYD01000017">
    <property type="protein sequence ID" value="KAD3066681.1"/>
    <property type="molecule type" value="Genomic_DNA"/>
</dbReference>
<evidence type="ECO:0000313" key="4">
    <source>
        <dbReference type="Proteomes" id="UP000326396"/>
    </source>
</evidence>
<organism evidence="3 4">
    <name type="scientific">Mikania micrantha</name>
    <name type="common">bitter vine</name>
    <dbReference type="NCBI Taxonomy" id="192012"/>
    <lineage>
        <taxon>Eukaryota</taxon>
        <taxon>Viridiplantae</taxon>
        <taxon>Streptophyta</taxon>
        <taxon>Embryophyta</taxon>
        <taxon>Tracheophyta</taxon>
        <taxon>Spermatophyta</taxon>
        <taxon>Magnoliopsida</taxon>
        <taxon>eudicotyledons</taxon>
        <taxon>Gunneridae</taxon>
        <taxon>Pentapetalae</taxon>
        <taxon>asterids</taxon>
        <taxon>campanulids</taxon>
        <taxon>Asterales</taxon>
        <taxon>Asteraceae</taxon>
        <taxon>Asteroideae</taxon>
        <taxon>Heliantheae alliance</taxon>
        <taxon>Eupatorieae</taxon>
        <taxon>Mikania</taxon>
    </lineage>
</organism>
<proteinExistence type="predicted"/>
<gene>
    <name evidence="3" type="ORF">E3N88_34561</name>
</gene>
<dbReference type="InterPro" id="IPR051504">
    <property type="entry name" value="Plant_metabolite_acyltrans"/>
</dbReference>
<evidence type="ECO:0000256" key="1">
    <source>
        <dbReference type="ARBA" id="ARBA00022679"/>
    </source>
</evidence>
<keyword evidence="4" id="KW-1185">Reference proteome</keyword>
<comment type="caution">
    <text evidence="3">The sequence shown here is derived from an EMBL/GenBank/DDBJ whole genome shotgun (WGS) entry which is preliminary data.</text>
</comment>
<dbReference type="Pfam" id="PF02458">
    <property type="entry name" value="Transferase"/>
    <property type="match status" value="1"/>
</dbReference>
<dbReference type="Proteomes" id="UP000326396">
    <property type="component" value="Linkage Group LG7"/>
</dbReference>
<dbReference type="PANTHER" id="PTHR31625">
    <property type="match status" value="1"/>
</dbReference>